<feature type="signal peptide" evidence="7">
    <location>
        <begin position="1"/>
        <end position="19"/>
    </location>
</feature>
<comment type="caution">
    <text evidence="9">The sequence shown here is derived from an EMBL/GenBank/DDBJ whole genome shotgun (WGS) entry which is preliminary data.</text>
</comment>
<dbReference type="GO" id="GO:0030313">
    <property type="term" value="C:cell envelope"/>
    <property type="evidence" value="ECO:0007669"/>
    <property type="project" value="UniProtKB-SubCell"/>
</dbReference>
<evidence type="ECO:0000256" key="7">
    <source>
        <dbReference type="SAM" id="SignalP"/>
    </source>
</evidence>
<dbReference type="GO" id="GO:0046872">
    <property type="term" value="F:metal ion binding"/>
    <property type="evidence" value="ECO:0007669"/>
    <property type="project" value="UniProtKB-KW"/>
</dbReference>
<dbReference type="Proteomes" id="UP001227162">
    <property type="component" value="Unassembled WGS sequence"/>
</dbReference>
<dbReference type="InterPro" id="IPR009056">
    <property type="entry name" value="Cyt_c-like_dom"/>
</dbReference>
<dbReference type="GO" id="GO:0020037">
    <property type="term" value="F:heme binding"/>
    <property type="evidence" value="ECO:0007669"/>
    <property type="project" value="InterPro"/>
</dbReference>
<dbReference type="Gene3D" id="1.10.760.10">
    <property type="entry name" value="Cytochrome c-like domain"/>
    <property type="match status" value="2"/>
</dbReference>
<accession>A0AAJ1UBI7</accession>
<evidence type="ECO:0000256" key="6">
    <source>
        <dbReference type="PROSITE-ProRule" id="PRU00433"/>
    </source>
</evidence>
<keyword evidence="4" id="KW-0560">Oxidoreductase</keyword>
<dbReference type="GO" id="GO:0004130">
    <property type="term" value="F:cytochrome-c peroxidase activity"/>
    <property type="evidence" value="ECO:0007669"/>
    <property type="project" value="TreeGrafter"/>
</dbReference>
<dbReference type="InterPro" id="IPR004852">
    <property type="entry name" value="Di-haem_cyt_c_peroxidsae"/>
</dbReference>
<protein>
    <submittedName>
        <fullName evidence="9">Cytochrome-c peroxidase</fullName>
    </submittedName>
</protein>
<keyword evidence="5 6" id="KW-0408">Iron</keyword>
<dbReference type="EMBL" id="JANFFA010000001">
    <property type="protein sequence ID" value="MDQ2092862.1"/>
    <property type="molecule type" value="Genomic_DNA"/>
</dbReference>
<evidence type="ECO:0000256" key="5">
    <source>
        <dbReference type="ARBA" id="ARBA00023004"/>
    </source>
</evidence>
<proteinExistence type="predicted"/>
<keyword evidence="7" id="KW-0732">Signal</keyword>
<evidence type="ECO:0000256" key="1">
    <source>
        <dbReference type="ARBA" id="ARBA00004196"/>
    </source>
</evidence>
<feature type="domain" description="Cytochrome c" evidence="8">
    <location>
        <begin position="252"/>
        <end position="413"/>
    </location>
</feature>
<evidence type="ECO:0000259" key="8">
    <source>
        <dbReference type="PROSITE" id="PS51007"/>
    </source>
</evidence>
<name>A0AAJ1UBI7_9RHOB</name>
<feature type="domain" description="Cytochrome c" evidence="8">
    <location>
        <begin position="37"/>
        <end position="184"/>
    </location>
</feature>
<comment type="subcellular location">
    <subcellularLocation>
        <location evidence="1">Cell envelope</location>
    </subcellularLocation>
</comment>
<sequence>MRKWVTAGILSLQAALSQAADQTTQVTHSSFPENDFGLVLLGRDLFHDPILSGNRNIACATCHHVTQGSADAQPLGIGEGGMGLGHQRQVNPATPLQGLVPRNAPALWNAGASEFTTMFHDGRVAKDSSAPFGFAMPDGAALEASVPNALAAQAMLPPTSHEEMAGAPGENEIADAVAAGRIRGPNGAWALLAERVEAIPSYRRRFTLHIGPRPILMTDIATAISSYEAYEFRATDSAFDAYLAGREDALTPPQKRGLDIFYGKAKCATCHSGPFQTDHDFHAIAMPQIGPGKGHGGTDADHGRAAVTGRTEDLYCFRTPSLRNVAQTAPYGHAGAYSSLEDVVRHHLNPQKSLALFNAANLSLPALDGSGRVAVHIPDPTEIARISAANELEPVTLSQAEFNDLIRFLHALSDPQSVIGRLGSPARVPSGLDIDKLSVSSDRY</sequence>
<evidence type="ECO:0000256" key="2">
    <source>
        <dbReference type="ARBA" id="ARBA00022617"/>
    </source>
</evidence>
<dbReference type="RefSeq" id="WP_317624475.1">
    <property type="nucleotide sequence ID" value="NZ_JANFFA010000001.1"/>
</dbReference>
<keyword evidence="9" id="KW-0575">Peroxidase</keyword>
<dbReference type="PROSITE" id="PS51007">
    <property type="entry name" value="CYTC"/>
    <property type="match status" value="2"/>
</dbReference>
<evidence type="ECO:0000313" key="10">
    <source>
        <dbReference type="Proteomes" id="UP001227162"/>
    </source>
</evidence>
<reference evidence="9" key="2">
    <citation type="submission" date="2023-04" db="EMBL/GenBank/DDBJ databases">
        <title>'Rhodoalgimonas zhirmunskyi' gen. nov., isolated from a red alga.</title>
        <authorList>
            <person name="Nedashkovskaya O.I."/>
            <person name="Otstavnykh N.Y."/>
            <person name="Bystritskaya E.P."/>
            <person name="Balabanova L.A."/>
            <person name="Isaeva M.P."/>
        </authorList>
    </citation>
    <scope>NUCLEOTIDE SEQUENCE</scope>
    <source>
        <strain evidence="9">10Alg 79</strain>
    </source>
</reference>
<keyword evidence="2 6" id="KW-0349">Heme</keyword>
<dbReference type="InterPro" id="IPR051395">
    <property type="entry name" value="Cytochrome_c_Peroxidase/MauG"/>
</dbReference>
<feature type="chain" id="PRO_5042511557" evidence="7">
    <location>
        <begin position="20"/>
        <end position="444"/>
    </location>
</feature>
<dbReference type="GO" id="GO:0009055">
    <property type="term" value="F:electron transfer activity"/>
    <property type="evidence" value="ECO:0007669"/>
    <property type="project" value="InterPro"/>
</dbReference>
<keyword evidence="10" id="KW-1185">Reference proteome</keyword>
<dbReference type="InterPro" id="IPR036909">
    <property type="entry name" value="Cyt_c-like_dom_sf"/>
</dbReference>
<gene>
    <name evidence="9" type="ORF">NOI20_01920</name>
</gene>
<dbReference type="Pfam" id="PF03150">
    <property type="entry name" value="CCP_MauG"/>
    <property type="match status" value="1"/>
</dbReference>
<dbReference type="PANTHER" id="PTHR30600">
    <property type="entry name" value="CYTOCHROME C PEROXIDASE-RELATED"/>
    <property type="match status" value="1"/>
</dbReference>
<evidence type="ECO:0000256" key="3">
    <source>
        <dbReference type="ARBA" id="ARBA00022723"/>
    </source>
</evidence>
<keyword evidence="3 6" id="KW-0479">Metal-binding</keyword>
<evidence type="ECO:0000313" key="9">
    <source>
        <dbReference type="EMBL" id="MDQ2092862.1"/>
    </source>
</evidence>
<organism evidence="9 10">
    <name type="scientific">Rhodalgimonas zhirmunskyi</name>
    <dbReference type="NCBI Taxonomy" id="2964767"/>
    <lineage>
        <taxon>Bacteria</taxon>
        <taxon>Pseudomonadati</taxon>
        <taxon>Pseudomonadota</taxon>
        <taxon>Alphaproteobacteria</taxon>
        <taxon>Rhodobacterales</taxon>
        <taxon>Roseobacteraceae</taxon>
        <taxon>Rhodalgimonas</taxon>
    </lineage>
</organism>
<reference evidence="9" key="1">
    <citation type="submission" date="2022-07" db="EMBL/GenBank/DDBJ databases">
        <authorList>
            <person name="Otstavnykh N."/>
            <person name="Isaeva M."/>
            <person name="Bystritskaya E."/>
        </authorList>
    </citation>
    <scope>NUCLEOTIDE SEQUENCE</scope>
    <source>
        <strain evidence="9">10Alg 79</strain>
    </source>
</reference>
<dbReference type="SUPFAM" id="SSF46626">
    <property type="entry name" value="Cytochrome c"/>
    <property type="match status" value="2"/>
</dbReference>
<evidence type="ECO:0000256" key="4">
    <source>
        <dbReference type="ARBA" id="ARBA00023002"/>
    </source>
</evidence>
<dbReference type="AlphaFoldDB" id="A0AAJ1UBI7"/>